<dbReference type="EMBL" id="ML994617">
    <property type="protein sequence ID" value="KAF2191052.1"/>
    <property type="molecule type" value="Genomic_DNA"/>
</dbReference>
<keyword evidence="2" id="KW-1133">Transmembrane helix</keyword>
<protein>
    <submittedName>
        <fullName evidence="3">Uncharacterized protein</fullName>
    </submittedName>
</protein>
<evidence type="ECO:0000313" key="4">
    <source>
        <dbReference type="Proteomes" id="UP000800200"/>
    </source>
</evidence>
<proteinExistence type="predicted"/>
<organism evidence="3 4">
    <name type="scientific">Zopfia rhizophila CBS 207.26</name>
    <dbReference type="NCBI Taxonomy" id="1314779"/>
    <lineage>
        <taxon>Eukaryota</taxon>
        <taxon>Fungi</taxon>
        <taxon>Dikarya</taxon>
        <taxon>Ascomycota</taxon>
        <taxon>Pezizomycotina</taxon>
        <taxon>Dothideomycetes</taxon>
        <taxon>Dothideomycetes incertae sedis</taxon>
        <taxon>Zopfiaceae</taxon>
        <taxon>Zopfia</taxon>
    </lineage>
</organism>
<feature type="region of interest" description="Disordered" evidence="1">
    <location>
        <begin position="59"/>
        <end position="121"/>
    </location>
</feature>
<keyword evidence="4" id="KW-1185">Reference proteome</keyword>
<dbReference type="Proteomes" id="UP000800200">
    <property type="component" value="Unassembled WGS sequence"/>
</dbReference>
<keyword evidence="2" id="KW-0472">Membrane</keyword>
<evidence type="ECO:0000256" key="2">
    <source>
        <dbReference type="SAM" id="Phobius"/>
    </source>
</evidence>
<accession>A0A6A6EJE6</accession>
<dbReference type="AlphaFoldDB" id="A0A6A6EJE6"/>
<evidence type="ECO:0000313" key="3">
    <source>
        <dbReference type="EMBL" id="KAF2191052.1"/>
    </source>
</evidence>
<feature type="compositionally biased region" description="Basic and acidic residues" evidence="1">
    <location>
        <begin position="101"/>
        <end position="112"/>
    </location>
</feature>
<reference evidence="3" key="1">
    <citation type="journal article" date="2020" name="Stud. Mycol.">
        <title>101 Dothideomycetes genomes: a test case for predicting lifestyles and emergence of pathogens.</title>
        <authorList>
            <person name="Haridas S."/>
            <person name="Albert R."/>
            <person name="Binder M."/>
            <person name="Bloem J."/>
            <person name="Labutti K."/>
            <person name="Salamov A."/>
            <person name="Andreopoulos B."/>
            <person name="Baker S."/>
            <person name="Barry K."/>
            <person name="Bills G."/>
            <person name="Bluhm B."/>
            <person name="Cannon C."/>
            <person name="Castanera R."/>
            <person name="Culley D."/>
            <person name="Daum C."/>
            <person name="Ezra D."/>
            <person name="Gonzalez J."/>
            <person name="Henrissat B."/>
            <person name="Kuo A."/>
            <person name="Liang C."/>
            <person name="Lipzen A."/>
            <person name="Lutzoni F."/>
            <person name="Magnuson J."/>
            <person name="Mondo S."/>
            <person name="Nolan M."/>
            <person name="Ohm R."/>
            <person name="Pangilinan J."/>
            <person name="Park H.-J."/>
            <person name="Ramirez L."/>
            <person name="Alfaro M."/>
            <person name="Sun H."/>
            <person name="Tritt A."/>
            <person name="Yoshinaga Y."/>
            <person name="Zwiers L.-H."/>
            <person name="Turgeon B."/>
            <person name="Goodwin S."/>
            <person name="Spatafora J."/>
            <person name="Crous P."/>
            <person name="Grigoriev I."/>
        </authorList>
    </citation>
    <scope>NUCLEOTIDE SEQUENCE</scope>
    <source>
        <strain evidence="3">CBS 207.26</strain>
    </source>
</reference>
<feature type="transmembrane region" description="Helical" evidence="2">
    <location>
        <begin position="20"/>
        <end position="46"/>
    </location>
</feature>
<dbReference type="OrthoDB" id="5309803at2759"/>
<evidence type="ECO:0000256" key="1">
    <source>
        <dbReference type="SAM" id="MobiDB-lite"/>
    </source>
</evidence>
<gene>
    <name evidence="3" type="ORF">K469DRAFT_696800</name>
</gene>
<sequence length="121" mass="13600">MGLFSILPDNFSAVETWLTRLFLLLGTLTIGPWAVLLIYDVLLYIWRSIAHEIPFIGGRARGKARPRAPSLTERPSGRRRRFSLARPSTAPAQATGGLKSDSPDPRWRHIREESDEDLSST</sequence>
<name>A0A6A6EJE6_9PEZI</name>
<keyword evidence="2" id="KW-0812">Transmembrane</keyword>